<reference evidence="1" key="1">
    <citation type="submission" date="2024-06" db="EMBL/GenBank/DDBJ databases">
        <title>Lacrimispora cavernae sp. nov., a novel anaerobe isolated from bat guano pile inside a cave.</title>
        <authorList>
            <person name="Miller S.L."/>
            <person name="Lu N."/>
            <person name="King J."/>
            <person name="Sankaranarayanan K."/>
            <person name="Lawson P.A."/>
        </authorList>
    </citation>
    <scope>NUCLEOTIDE SEQUENCE</scope>
    <source>
        <strain evidence="1">BS-2</strain>
    </source>
</reference>
<accession>A0AAU7PTM4</accession>
<protein>
    <submittedName>
        <fullName evidence="1">Uncharacterized protein</fullName>
    </submittedName>
</protein>
<dbReference type="RefSeq" id="WP_349947604.1">
    <property type="nucleotide sequence ID" value="NZ_CP157940.1"/>
</dbReference>
<gene>
    <name evidence="1" type="ORF">ABFV83_03730</name>
</gene>
<sequence length="72" mass="8375">MDIEDNAVFLCKSEMLFNSEKIMYKLIKTGAVKCICFRGISAEHTGFFAAFKQKDDEIVKIVKFYMKRIGKR</sequence>
<proteinExistence type="predicted"/>
<organism evidence="1">
    <name type="scientific">Lacrimispora sp. BS-2</name>
    <dbReference type="NCBI Taxonomy" id="3151850"/>
    <lineage>
        <taxon>Bacteria</taxon>
        <taxon>Bacillati</taxon>
        <taxon>Bacillota</taxon>
        <taxon>Clostridia</taxon>
        <taxon>Lachnospirales</taxon>
        <taxon>Lachnospiraceae</taxon>
        <taxon>Lacrimispora</taxon>
    </lineage>
</organism>
<name>A0AAU7PTM4_9FIRM</name>
<dbReference type="AlphaFoldDB" id="A0AAU7PTM4"/>
<evidence type="ECO:0000313" key="1">
    <source>
        <dbReference type="EMBL" id="XBS54916.1"/>
    </source>
</evidence>
<dbReference type="EMBL" id="CP157940">
    <property type="protein sequence ID" value="XBS54916.1"/>
    <property type="molecule type" value="Genomic_DNA"/>
</dbReference>